<feature type="region of interest" description="Disordered" evidence="1">
    <location>
        <begin position="280"/>
        <end position="319"/>
    </location>
</feature>
<organism evidence="3 4">
    <name type="scientific">Prorocentrum cordatum</name>
    <dbReference type="NCBI Taxonomy" id="2364126"/>
    <lineage>
        <taxon>Eukaryota</taxon>
        <taxon>Sar</taxon>
        <taxon>Alveolata</taxon>
        <taxon>Dinophyceae</taxon>
        <taxon>Prorocentrales</taxon>
        <taxon>Prorocentraceae</taxon>
        <taxon>Prorocentrum</taxon>
    </lineage>
</organism>
<name>A0ABN9SR60_9DINO</name>
<gene>
    <name evidence="3" type="ORF">PCOR1329_LOCUS31835</name>
</gene>
<reference evidence="3" key="1">
    <citation type="submission" date="2023-10" db="EMBL/GenBank/DDBJ databases">
        <authorList>
            <person name="Chen Y."/>
            <person name="Shah S."/>
            <person name="Dougan E. K."/>
            <person name="Thang M."/>
            <person name="Chan C."/>
        </authorList>
    </citation>
    <scope>NUCLEOTIDE SEQUENCE [LARGE SCALE GENOMIC DNA]</scope>
</reference>
<keyword evidence="4" id="KW-1185">Reference proteome</keyword>
<evidence type="ECO:0000313" key="3">
    <source>
        <dbReference type="EMBL" id="CAK0834402.1"/>
    </source>
</evidence>
<feature type="region of interest" description="Disordered" evidence="1">
    <location>
        <begin position="1475"/>
        <end position="1495"/>
    </location>
</feature>
<feature type="transmembrane region" description="Helical" evidence="2">
    <location>
        <begin position="1304"/>
        <end position="1324"/>
    </location>
</feature>
<evidence type="ECO:0000313" key="4">
    <source>
        <dbReference type="Proteomes" id="UP001189429"/>
    </source>
</evidence>
<feature type="transmembrane region" description="Helical" evidence="2">
    <location>
        <begin position="1336"/>
        <end position="1359"/>
    </location>
</feature>
<protein>
    <submittedName>
        <fullName evidence="3">Uncharacterized protein</fullName>
    </submittedName>
</protein>
<sequence length="1495" mass="166031">MATARERLARKVVERQLGGAAVSQGGDDYDDAGSVRTLGADTVATGVSGAPRKRKSKAQDAKEQQEKAAKIARQSRSVCCFGTCGKKLTASDKRENKICCPVHYKPWAIGYAYMTEEEAGTKYGDDPSFRKAFDDSSKYLVDNEIEVDRFSPKQVEDSSEQKASCQRILGFWTRPEIFNNFKYMPEQLGYKCFKLWDEFGTPTLGVLTSDLEGAPRTFTFEFSKMLSLSNLLARPASTIHDGQCDLVYESATGKFHGQLDPSGSTIISMSTLLSRAAKKEADKKEAERQKQEEEDAELRALSLHDDSSQLDDGRGPSTRFEADEFEKDADILSVGAEPAAVTPEKPPSSGQALRALSGTKSLDSLPDPSVQECMPDVADLLKSDPIKAKWVLQLSKVNFTKALAGRTPGGHGRERNTLKGYITEAENMGREEAVMMKEHHDLHKQCEQFSTEQGWLNASDEELGSFAADLKKHNVDLPTSAKLSCMSRALRDWTQLQHSIEDKAAQLLSMITPWPSDGGSVDSFDPENPLARHIEGSPSEKMERLRECLISKILAPMIRDGAPSHDSLLRVVHVVLDMITAASDSKHIDFEVYEDHADQMMSMLRAVLVVMETDTVKLKEYNATSKDYDRLQESTGQGGMSNVLTAMKQISHYKALLGEFIRTRKDCETYLPRLEEYEQKLSSKTEYSFQDDMTMIMQAWNLIKQTHGKLRKGQGTKLRSQAEQATLQITGSLPDMIEQGRFPPERSAELKGLVDITSQMSFALPKRDLFSSYVVRIQQENNIGNHVGTMIKCMRAFQCDAERETRAADIKSLHAQVKAYIEFGVQSLPEDLSDSIDQFMVKVMIAMGSGEDMNMIQAVLEYIRLVCDLGLDLIALKGDLSEQMVQFKVCLTELSNIQWDLVAVVGFKKHGATAEAMWQRSKGTSELGQFVAASAAMTEASAKIKLDFFTRWHAQVQELALEVATFDCNYQVEDALQACEKHFSHSITTGVDEGLWHDGLNDATTLDQYLEKAKESIFKICRPSALKTAIDVVSVKLAAAKNSRDLHGDKDEGRHAAVEDIATKLGRAKVTQAECLMLVCCRDFADTPLKLKRNIKIHLSNLSSKESSLIPKGLMRIFEEKADVKRKAAAICLWVFTAGALLTLPMYDAFQKLAHMYYLEDVEFSAIASNPYCPNLLFGACVHDYRKPWEDANHCQFTMSSLHIGCARTGFFGTPANASLARLMTIAGAATDATFLLYADVLAIRFFLAVVALRFGDFLRLEPEGPMCTRVQTRVLDAYPLNQSFPMRDQHVISRWLQGLLDRLPAACVFILAHILLLIGATVGMGSGPGSASACLAYKALLSAMVLVASAVAALSFFAHMKPLEWLMRSPMIQQMLMLCMHRHTAVRPPPYLYISDGGLLEVLGVLPLLRRRLGRIVASDAAEDPELSMRCLRDTLAICRAENLCSFYDPRDPRRDMEFVLRDFREGTEPFSGGMHADPVPMIGPPSTIGELDS</sequence>
<feature type="compositionally biased region" description="Basic and acidic residues" evidence="1">
    <location>
        <begin position="302"/>
        <end position="314"/>
    </location>
</feature>
<keyword evidence="2" id="KW-0472">Membrane</keyword>
<feature type="transmembrane region" description="Helical" evidence="2">
    <location>
        <begin position="1235"/>
        <end position="1256"/>
    </location>
</feature>
<keyword evidence="2" id="KW-1133">Transmembrane helix</keyword>
<comment type="caution">
    <text evidence="3">The sequence shown here is derived from an EMBL/GenBank/DDBJ whole genome shotgun (WGS) entry which is preliminary data.</text>
</comment>
<dbReference type="EMBL" id="CAUYUJ010012669">
    <property type="protein sequence ID" value="CAK0834402.1"/>
    <property type="molecule type" value="Genomic_DNA"/>
</dbReference>
<evidence type="ECO:0000256" key="2">
    <source>
        <dbReference type="SAM" id="Phobius"/>
    </source>
</evidence>
<accession>A0ABN9SR60</accession>
<feature type="compositionally biased region" description="Basic and acidic residues" evidence="1">
    <location>
        <begin position="280"/>
        <end position="291"/>
    </location>
</feature>
<keyword evidence="2" id="KW-0812">Transmembrane</keyword>
<evidence type="ECO:0000256" key="1">
    <source>
        <dbReference type="SAM" id="MobiDB-lite"/>
    </source>
</evidence>
<dbReference type="Proteomes" id="UP001189429">
    <property type="component" value="Unassembled WGS sequence"/>
</dbReference>
<proteinExistence type="predicted"/>